<name>A0AAW0Q064_9GOBI</name>
<organism evidence="2 3">
    <name type="scientific">Mugilogobius chulae</name>
    <name type="common">yellowstripe goby</name>
    <dbReference type="NCBI Taxonomy" id="88201"/>
    <lineage>
        <taxon>Eukaryota</taxon>
        <taxon>Metazoa</taxon>
        <taxon>Chordata</taxon>
        <taxon>Craniata</taxon>
        <taxon>Vertebrata</taxon>
        <taxon>Euteleostomi</taxon>
        <taxon>Actinopterygii</taxon>
        <taxon>Neopterygii</taxon>
        <taxon>Teleostei</taxon>
        <taxon>Neoteleostei</taxon>
        <taxon>Acanthomorphata</taxon>
        <taxon>Gobiaria</taxon>
        <taxon>Gobiiformes</taxon>
        <taxon>Gobioidei</taxon>
        <taxon>Gobiidae</taxon>
        <taxon>Gobionellinae</taxon>
        <taxon>Mugilogobius</taxon>
    </lineage>
</organism>
<comment type="caution">
    <text evidence="2">The sequence shown here is derived from an EMBL/GenBank/DDBJ whole genome shotgun (WGS) entry which is preliminary data.</text>
</comment>
<keyword evidence="3" id="KW-1185">Reference proteome</keyword>
<accession>A0AAW0Q064</accession>
<evidence type="ECO:0000313" key="2">
    <source>
        <dbReference type="EMBL" id="KAK7930258.1"/>
    </source>
</evidence>
<reference evidence="3" key="1">
    <citation type="submission" date="2024-04" db="EMBL/GenBank/DDBJ databases">
        <title>Salinicola lusitanus LLJ914,a marine bacterium isolated from the Okinawa Trough.</title>
        <authorList>
            <person name="Li J."/>
        </authorList>
    </citation>
    <scope>NUCLEOTIDE SEQUENCE [LARGE SCALE GENOMIC DNA]</scope>
</reference>
<dbReference type="AlphaFoldDB" id="A0AAW0Q064"/>
<evidence type="ECO:0000313" key="3">
    <source>
        <dbReference type="Proteomes" id="UP001460270"/>
    </source>
</evidence>
<feature type="compositionally biased region" description="Basic and acidic residues" evidence="1">
    <location>
        <begin position="1"/>
        <end position="16"/>
    </location>
</feature>
<dbReference type="EMBL" id="JBBPFD010000004">
    <property type="protein sequence ID" value="KAK7930258.1"/>
    <property type="molecule type" value="Genomic_DNA"/>
</dbReference>
<dbReference type="Proteomes" id="UP001460270">
    <property type="component" value="Unassembled WGS sequence"/>
</dbReference>
<evidence type="ECO:0000256" key="1">
    <source>
        <dbReference type="SAM" id="MobiDB-lite"/>
    </source>
</evidence>
<feature type="region of interest" description="Disordered" evidence="1">
    <location>
        <begin position="1"/>
        <end position="26"/>
    </location>
</feature>
<gene>
    <name evidence="2" type="ORF">WMY93_006653</name>
</gene>
<protein>
    <submittedName>
        <fullName evidence="2">Uncharacterized protein</fullName>
    </submittedName>
</protein>
<sequence>MALTVRERERERERAGLHISTQTHTPQHKCGHTLIVWSSSEDDDEKAAASSTRLVKDALLTEKFKCLNMNNNNNNNNNLCREVTQGKRSRGSVRLQTMTDVISFIRRKSITGA</sequence>
<proteinExistence type="predicted"/>